<dbReference type="InParanoid" id="A9WAI0"/>
<evidence type="ECO:0000259" key="2">
    <source>
        <dbReference type="Pfam" id="PF01266"/>
    </source>
</evidence>
<dbReference type="KEGG" id="cau:Caur_3586"/>
<name>A9WAI0_CHLAA</name>
<dbReference type="GO" id="GO:0004497">
    <property type="term" value="F:monooxygenase activity"/>
    <property type="evidence" value="ECO:0000318"/>
    <property type="project" value="GO_Central"/>
</dbReference>
<dbReference type="HOGENOM" id="CLU_039832_0_0_0"/>
<dbReference type="EnsemblBacteria" id="ABY36770">
    <property type="protein sequence ID" value="ABY36770"/>
    <property type="gene ID" value="Caur_3586"/>
</dbReference>
<keyword evidence="1" id="KW-0560">Oxidoreductase</keyword>
<reference evidence="4" key="1">
    <citation type="journal article" date="2011" name="BMC Genomics">
        <title>Complete genome sequence of the filamentous anoxygenic phototrophic bacterium Chloroflexus aurantiacus.</title>
        <authorList>
            <person name="Tang K.H."/>
            <person name="Barry K."/>
            <person name="Chertkov O."/>
            <person name="Dalin E."/>
            <person name="Han C.S."/>
            <person name="Hauser L.J."/>
            <person name="Honchak B.M."/>
            <person name="Karbach L.E."/>
            <person name="Land M.L."/>
            <person name="Lapidus A."/>
            <person name="Larimer F.W."/>
            <person name="Mikhailova N."/>
            <person name="Pitluck S."/>
            <person name="Pierson B.K."/>
            <person name="Blankenship R.E."/>
        </authorList>
    </citation>
    <scope>NUCLEOTIDE SEQUENCE [LARGE SCALE GENOMIC DNA]</scope>
    <source>
        <strain evidence="4">ATCC 29366 / DSM 635 / J-10-fl</strain>
    </source>
</reference>
<dbReference type="InterPro" id="IPR036188">
    <property type="entry name" value="FAD/NAD-bd_sf"/>
</dbReference>
<evidence type="ECO:0000313" key="3">
    <source>
        <dbReference type="EMBL" id="ABY36770.1"/>
    </source>
</evidence>
<dbReference type="Gene3D" id="3.50.50.60">
    <property type="entry name" value="FAD/NAD(P)-binding domain"/>
    <property type="match status" value="1"/>
</dbReference>
<dbReference type="PRINTS" id="PR00368">
    <property type="entry name" value="FADPNR"/>
</dbReference>
<dbReference type="Pfam" id="PF01266">
    <property type="entry name" value="DAO"/>
    <property type="match status" value="1"/>
</dbReference>
<dbReference type="GO" id="GO:0050660">
    <property type="term" value="F:flavin adenine dinucleotide binding"/>
    <property type="evidence" value="ECO:0000318"/>
    <property type="project" value="GO_Central"/>
</dbReference>
<accession>A9WAI0</accession>
<dbReference type="PRINTS" id="PR00411">
    <property type="entry name" value="PNDRDTASEI"/>
</dbReference>
<gene>
    <name evidence="3" type="ordered locus">Caur_3586</name>
</gene>
<dbReference type="RefSeq" id="WP_012259423.1">
    <property type="nucleotide sequence ID" value="NC_010175.1"/>
</dbReference>
<dbReference type="PATRIC" id="fig|324602.8.peg.4037"/>
<dbReference type="InterPro" id="IPR006076">
    <property type="entry name" value="FAD-dep_OxRdtase"/>
</dbReference>
<dbReference type="PANTHER" id="PTHR43539:SF78">
    <property type="entry name" value="FLAVIN-CONTAINING MONOOXYGENASE"/>
    <property type="match status" value="1"/>
</dbReference>
<proteinExistence type="predicted"/>
<dbReference type="PANTHER" id="PTHR43539">
    <property type="entry name" value="FLAVIN-BINDING MONOOXYGENASE-LIKE PROTEIN (AFU_ORTHOLOGUE AFUA_4G09220)"/>
    <property type="match status" value="1"/>
</dbReference>
<evidence type="ECO:0000313" key="4">
    <source>
        <dbReference type="Proteomes" id="UP000002008"/>
    </source>
</evidence>
<dbReference type="AlphaFoldDB" id="A9WAI0"/>
<protein>
    <submittedName>
        <fullName evidence="3">Secreted protein</fullName>
    </submittedName>
</protein>
<evidence type="ECO:0000256" key="1">
    <source>
        <dbReference type="ARBA" id="ARBA00023002"/>
    </source>
</evidence>
<dbReference type="SUPFAM" id="SSF51905">
    <property type="entry name" value="FAD/NAD(P)-binding domain"/>
    <property type="match status" value="1"/>
</dbReference>
<sequence length="442" mass="47357">MTLPIAIIGAGPVGLAAAAHLAERGASFIVLEAGDQAGASVSRWGHVQMFTPWRYCVDAAANRLLSAAGWQMPSADTFPTGSELVAHYLMPLADLPAIAPHIRYRRRVVAVARRGHDRQRGRDRQRVPFQLTIVDDNGQESLLLARAVIDASGTYLSPNPLGAAGVPAPGERDAADNIFYGIPDVLGRDRARYANRRVLVAGSGHSAFNTLLDLVRLGKTAPDTQVTWVVRRDATTLERIFGGGEADALAERGRLGQQVRALVDSGRVSLVTGWHTDQVQRTADGLIVRDGERTLPPVDEIVVCTGFRPDLAPVRELRLALDPIVEAPVALAPLIDPNLHSCGTVPPHGVTELQHPEPDFFVVGMKSYGRAPTFLLLTGYEQVRSVTAALCGDWQAAQRLELTLPETGVCSGPDADGSVCCSPVPNTFSATIELQPTSRSCC</sequence>
<dbReference type="InterPro" id="IPR050982">
    <property type="entry name" value="Auxin_biosynth/cation_transpt"/>
</dbReference>
<organism evidence="3 4">
    <name type="scientific">Chloroflexus aurantiacus (strain ATCC 29366 / DSM 635 / J-10-fl)</name>
    <dbReference type="NCBI Taxonomy" id="324602"/>
    <lineage>
        <taxon>Bacteria</taxon>
        <taxon>Bacillati</taxon>
        <taxon>Chloroflexota</taxon>
        <taxon>Chloroflexia</taxon>
        <taxon>Chloroflexales</taxon>
        <taxon>Chloroflexineae</taxon>
        <taxon>Chloroflexaceae</taxon>
        <taxon>Chloroflexus</taxon>
    </lineage>
</organism>
<dbReference type="Proteomes" id="UP000002008">
    <property type="component" value="Chromosome"/>
</dbReference>
<dbReference type="STRING" id="324602.Caur_3586"/>
<dbReference type="EMBL" id="CP000909">
    <property type="protein sequence ID" value="ABY36770.1"/>
    <property type="molecule type" value="Genomic_DNA"/>
</dbReference>
<feature type="domain" description="FAD dependent oxidoreductase" evidence="2">
    <location>
        <begin position="5"/>
        <end position="120"/>
    </location>
</feature>
<keyword evidence="4" id="KW-1185">Reference proteome</keyword>
<dbReference type="eggNOG" id="COG0492">
    <property type="taxonomic scope" value="Bacteria"/>
</dbReference>